<organism evidence="3 4">
    <name type="scientific">Perca fluviatilis</name>
    <name type="common">European perch</name>
    <dbReference type="NCBI Taxonomy" id="8168"/>
    <lineage>
        <taxon>Eukaryota</taxon>
        <taxon>Metazoa</taxon>
        <taxon>Chordata</taxon>
        <taxon>Craniata</taxon>
        <taxon>Vertebrata</taxon>
        <taxon>Euteleostomi</taxon>
        <taxon>Actinopterygii</taxon>
        <taxon>Neopterygii</taxon>
        <taxon>Teleostei</taxon>
        <taxon>Neoteleostei</taxon>
        <taxon>Acanthomorphata</taxon>
        <taxon>Eupercaria</taxon>
        <taxon>Perciformes</taxon>
        <taxon>Percoidei</taxon>
        <taxon>Percidae</taxon>
        <taxon>Percinae</taxon>
        <taxon>Perca</taxon>
    </lineage>
</organism>
<name>A0A6A5EHI3_PERFL</name>
<comment type="caution">
    <text evidence="3">The sequence shown here is derived from an EMBL/GenBank/DDBJ whole genome shotgun (WGS) entry which is preliminary data.</text>
</comment>
<gene>
    <name evidence="3" type="ORF">PFLUV_G00259980</name>
</gene>
<dbReference type="PANTHER" id="PTHR15607:SF18">
    <property type="entry name" value="SYNAPTONEMAL COMPLEX PROTEIN 2-LIKE ISOFORM X1"/>
    <property type="match status" value="1"/>
</dbReference>
<evidence type="ECO:0000313" key="4">
    <source>
        <dbReference type="Proteomes" id="UP000465112"/>
    </source>
</evidence>
<reference evidence="3 4" key="1">
    <citation type="submission" date="2019-06" db="EMBL/GenBank/DDBJ databases">
        <title>A chromosome-scale genome assembly of the European perch, Perca fluviatilis.</title>
        <authorList>
            <person name="Roques C."/>
            <person name="Zahm M."/>
            <person name="Cabau C."/>
            <person name="Klopp C."/>
            <person name="Bouchez O."/>
            <person name="Donnadieu C."/>
            <person name="Kuhl H."/>
            <person name="Gislard M."/>
            <person name="Guendouz S."/>
            <person name="Journot L."/>
            <person name="Haffray P."/>
            <person name="Bestin A."/>
            <person name="Morvezen R."/>
            <person name="Feron R."/>
            <person name="Wen M."/>
            <person name="Jouanno E."/>
            <person name="Herpin A."/>
            <person name="Schartl M."/>
            <person name="Postlethwait J."/>
            <person name="Schaerlinger B."/>
            <person name="Chardard D."/>
            <person name="Lecocq T."/>
            <person name="Poncet C."/>
            <person name="Jaffrelo L."/>
            <person name="Lampietro C."/>
            <person name="Guiguen Y."/>
        </authorList>
    </citation>
    <scope>NUCLEOTIDE SEQUENCE [LARGE SCALE GENOMIC DNA]</scope>
    <source>
        <tissue evidence="3">Blood</tissue>
    </source>
</reference>
<dbReference type="EMBL" id="VHII01000022">
    <property type="protein sequence ID" value="KAF1373382.1"/>
    <property type="molecule type" value="Genomic_DNA"/>
</dbReference>
<protein>
    <recommendedName>
        <fullName evidence="2">Synaptonemal complex protein 2 Spt16M-like domain-containing protein</fullName>
    </recommendedName>
</protein>
<dbReference type="InterPro" id="IPR024835">
    <property type="entry name" value="SYCP2-like"/>
</dbReference>
<dbReference type="PANTHER" id="PTHR15607">
    <property type="entry name" value="SYNAPTONEMAL COMPLEX PROTEIN-RELATED"/>
    <property type="match status" value="1"/>
</dbReference>
<feature type="compositionally biased region" description="Low complexity" evidence="1">
    <location>
        <begin position="418"/>
        <end position="427"/>
    </location>
</feature>
<dbReference type="AlphaFoldDB" id="A0A6A5EHI3"/>
<feature type="region of interest" description="Disordered" evidence="1">
    <location>
        <begin position="326"/>
        <end position="349"/>
    </location>
</feature>
<keyword evidence="4" id="KW-1185">Reference proteome</keyword>
<evidence type="ECO:0000313" key="3">
    <source>
        <dbReference type="EMBL" id="KAF1373382.1"/>
    </source>
</evidence>
<feature type="compositionally biased region" description="Acidic residues" evidence="1">
    <location>
        <begin position="387"/>
        <end position="402"/>
    </location>
</feature>
<accession>A0A6A5EHI3</accession>
<evidence type="ECO:0000259" key="2">
    <source>
        <dbReference type="Pfam" id="PF18584"/>
    </source>
</evidence>
<sequence>MSVVLVQLARFTLDQEIHFPLRLEAIRTFNSILEFLSREQRRLIQMDQNQTPILSQVAAAVLTVGDYELQVSLSEALCRLTPRKEREHKANQWFSCRDISRAFCDIRDVDFEVDCRRFLNFVNRYHGEQRSVYTFPCLRAFLDSTELFRPKDEKLDEFWIDFNVNSGCVSFFVDEPQGFLWGSIHLLKEEVDRYSLHLKQDGCTGAETVLSVQLNTPIMHQDSRGRTVVLNFDPEHHRDLEEAAGRVFMKVKSSSPLKAPGGTVQVSPSADRLNGRCYGRKKPQSKSLLKILPLSSPSSDDDSTVTKTPMSRAEFLFDQIVHSTPSYTSGAPVGAELENSKERTDEFGGKISPLRKDIFSCDRKRAAPDSGYLSDLSFQKKKRAESQLEEAESQLEEVEPPSEGEGPNSPVTALLLLPASSPEGAEPPGEEEGSISEEAGPSVERAGPVKEPGAEPKPELTSGITEAFNTFKSHLEQHFTGCWQNVESEILLSLKECQQQVSSLLTAVHQHRLVLVKRFETSVTDQLNRLRENSSNLNAINTQMLSFFQSEMQRLGSFCDERLQSLKSLESGESGAERPTSQ</sequence>
<feature type="compositionally biased region" description="Basic and acidic residues" evidence="1">
    <location>
        <begin position="338"/>
        <end position="349"/>
    </location>
</feature>
<dbReference type="Proteomes" id="UP000465112">
    <property type="component" value="Chromosome 22"/>
</dbReference>
<dbReference type="Pfam" id="PF18584">
    <property type="entry name" value="SYCP2_SLD"/>
    <property type="match status" value="1"/>
</dbReference>
<proteinExistence type="predicted"/>
<feature type="region of interest" description="Disordered" evidence="1">
    <location>
        <begin position="383"/>
        <end position="461"/>
    </location>
</feature>
<feature type="domain" description="Synaptonemal complex protein 2 Spt16M-like" evidence="2">
    <location>
        <begin position="132"/>
        <end position="248"/>
    </location>
</feature>
<evidence type="ECO:0000256" key="1">
    <source>
        <dbReference type="SAM" id="MobiDB-lite"/>
    </source>
</evidence>
<dbReference type="InterPro" id="IPR040560">
    <property type="entry name" value="SYCP2_SLD"/>
</dbReference>